<evidence type="ECO:0008006" key="2">
    <source>
        <dbReference type="Google" id="ProtNLM"/>
    </source>
</evidence>
<name>A0A3L8DGA0_OOCBI</name>
<dbReference type="PANTHER" id="PTHR11012">
    <property type="entry name" value="PROTEIN KINASE-LIKE DOMAIN-CONTAINING"/>
    <property type="match status" value="1"/>
</dbReference>
<dbReference type="Proteomes" id="UP000279307">
    <property type="component" value="Chromosome 8"/>
</dbReference>
<dbReference type="InterPro" id="IPR004119">
    <property type="entry name" value="EcKL"/>
</dbReference>
<dbReference type="EMBL" id="QOIP01000008">
    <property type="protein sequence ID" value="RLU19444.1"/>
    <property type="molecule type" value="Genomic_DNA"/>
</dbReference>
<dbReference type="InterPro" id="IPR011009">
    <property type="entry name" value="Kinase-like_dom_sf"/>
</dbReference>
<dbReference type="PANTHER" id="PTHR11012:SF48">
    <property type="entry name" value="CHK KINASE-LIKE DOMAIN-CONTAINING PROTEIN-RELATED"/>
    <property type="match status" value="1"/>
</dbReference>
<dbReference type="AlphaFoldDB" id="A0A3L8DGA0"/>
<gene>
    <name evidence="1" type="ORF">DMN91_008001</name>
</gene>
<dbReference type="Pfam" id="PF02958">
    <property type="entry name" value="EcKL"/>
    <property type="match status" value="1"/>
</dbReference>
<sequence length="271" mass="30940">MYNYNMLTINVGKTALTTTAQNDRGTSLLSDYDVNKILKHKLGGDSNFRLVDWRLDLFGEGKGFLGQYYHLCVTAQVDGDDTKSPQFFVKTPPPQTPQFDFLQRHDTFNKEIVGYTDLARRMGVGESPAWMVNCYCCKRDVVIVLEDASLGGCATLDKYIPFDVEHCVLTLKTLSRLHSKSLILDERLRLEGRAIPDLYGHLLDEVLFSKDEISMRFLSSDITGIYTLFDLRGDSHVKSQKEADFSEYFFKNVFSQRISNFNSTSIHVKRI</sequence>
<evidence type="ECO:0000313" key="1">
    <source>
        <dbReference type="EMBL" id="RLU19444.1"/>
    </source>
</evidence>
<dbReference type="OrthoDB" id="190089at2759"/>
<reference evidence="1" key="2">
    <citation type="submission" date="2018-07" db="EMBL/GenBank/DDBJ databases">
        <authorList>
            <person name="Mckenzie S.K."/>
            <person name="Kronauer D.J.C."/>
        </authorList>
    </citation>
    <scope>NUCLEOTIDE SEQUENCE</scope>
    <source>
        <strain evidence="1">Clonal line C1</strain>
    </source>
</reference>
<proteinExistence type="predicted"/>
<reference evidence="1" key="1">
    <citation type="journal article" date="2018" name="Genome Res.">
        <title>The genomic architecture and molecular evolution of ant odorant receptors.</title>
        <authorList>
            <person name="McKenzie S.K."/>
            <person name="Kronauer D.J.C."/>
        </authorList>
    </citation>
    <scope>NUCLEOTIDE SEQUENCE [LARGE SCALE GENOMIC DNA]</scope>
    <source>
        <strain evidence="1">Clonal line C1</strain>
    </source>
</reference>
<dbReference type="SUPFAM" id="SSF56112">
    <property type="entry name" value="Protein kinase-like (PK-like)"/>
    <property type="match status" value="1"/>
</dbReference>
<protein>
    <recommendedName>
        <fullName evidence="2">CHK kinase-like domain-containing protein</fullName>
    </recommendedName>
</protein>
<accession>A0A3L8DGA0</accession>
<comment type="caution">
    <text evidence="1">The sequence shown here is derived from an EMBL/GenBank/DDBJ whole genome shotgun (WGS) entry which is preliminary data.</text>
</comment>
<organism evidence="1">
    <name type="scientific">Ooceraea biroi</name>
    <name type="common">Clonal raider ant</name>
    <name type="synonym">Cerapachys biroi</name>
    <dbReference type="NCBI Taxonomy" id="2015173"/>
    <lineage>
        <taxon>Eukaryota</taxon>
        <taxon>Metazoa</taxon>
        <taxon>Ecdysozoa</taxon>
        <taxon>Arthropoda</taxon>
        <taxon>Hexapoda</taxon>
        <taxon>Insecta</taxon>
        <taxon>Pterygota</taxon>
        <taxon>Neoptera</taxon>
        <taxon>Endopterygota</taxon>
        <taxon>Hymenoptera</taxon>
        <taxon>Apocrita</taxon>
        <taxon>Aculeata</taxon>
        <taxon>Formicoidea</taxon>
        <taxon>Formicidae</taxon>
        <taxon>Dorylinae</taxon>
        <taxon>Ooceraea</taxon>
    </lineage>
</organism>